<sequence length="134" mass="14419">MFVATAASAATPILVHRDPGCGCCEKWAEQVRTQFKRPVTIIDDRSRAAFQQARGVPQQLSSCHTAVVDGLVFEGHVPIADMRRLLAQRPRGVSGLAVSGMPIGSPGMEVPGQRAQPYVVIAFGPSGRRVFARH</sequence>
<accession>A0A430FXN4</accession>
<name>A0A430FXN4_9SPHN</name>
<protein>
    <submittedName>
        <fullName evidence="1">DUF411 domain-containing protein</fullName>
    </submittedName>
</protein>
<gene>
    <name evidence="1" type="ORF">DAH66_21745</name>
</gene>
<evidence type="ECO:0000313" key="1">
    <source>
        <dbReference type="EMBL" id="RSY76364.1"/>
    </source>
</evidence>
<dbReference type="Pfam" id="PF04214">
    <property type="entry name" value="DUF411"/>
    <property type="match status" value="1"/>
</dbReference>
<dbReference type="InterPro" id="IPR007332">
    <property type="entry name" value="DUF411"/>
</dbReference>
<comment type="caution">
    <text evidence="1">The sequence shown here is derived from an EMBL/GenBank/DDBJ whole genome shotgun (WGS) entry which is preliminary data.</text>
</comment>
<evidence type="ECO:0000313" key="2">
    <source>
        <dbReference type="Proteomes" id="UP000287746"/>
    </source>
</evidence>
<dbReference type="AlphaFoldDB" id="A0A430FXN4"/>
<proteinExistence type="predicted"/>
<dbReference type="Proteomes" id="UP000287746">
    <property type="component" value="Unassembled WGS sequence"/>
</dbReference>
<reference evidence="1 2" key="1">
    <citation type="submission" date="2018-07" db="EMBL/GenBank/DDBJ databases">
        <title>Genomic and Epidemiologic Investigation of an Indolent Hospital Outbreak.</title>
        <authorList>
            <person name="Johnson R.C."/>
            <person name="Deming C."/>
            <person name="Conlan S."/>
            <person name="Zellmer C.J."/>
            <person name="Michelin A.V."/>
            <person name="Lee-Lin S."/>
            <person name="Thomas P.J."/>
            <person name="Park M."/>
            <person name="Weingarten R.A."/>
            <person name="Less J."/>
            <person name="Dekker J.P."/>
            <person name="Frank K.M."/>
            <person name="Musser K.A."/>
            <person name="Mcquiston J.R."/>
            <person name="Henderson D.K."/>
            <person name="Lau A.F."/>
            <person name="Palmore T.N."/>
            <person name="Segre J.A."/>
        </authorList>
    </citation>
    <scope>NUCLEOTIDE SEQUENCE [LARGE SCALE GENOMIC DNA]</scope>
    <source>
        <strain evidence="1 2">SK-CDC1_0717</strain>
    </source>
</reference>
<dbReference type="EMBL" id="QQYZ01000040">
    <property type="protein sequence ID" value="RSY76364.1"/>
    <property type="molecule type" value="Genomic_DNA"/>
</dbReference>
<dbReference type="InterPro" id="IPR036249">
    <property type="entry name" value="Thioredoxin-like_sf"/>
</dbReference>
<organism evidence="1 2">
    <name type="scientific">Sphingomonas koreensis</name>
    <dbReference type="NCBI Taxonomy" id="93064"/>
    <lineage>
        <taxon>Bacteria</taxon>
        <taxon>Pseudomonadati</taxon>
        <taxon>Pseudomonadota</taxon>
        <taxon>Alphaproteobacteria</taxon>
        <taxon>Sphingomonadales</taxon>
        <taxon>Sphingomonadaceae</taxon>
        <taxon>Sphingomonas</taxon>
    </lineage>
</organism>
<dbReference type="SUPFAM" id="SSF52833">
    <property type="entry name" value="Thioredoxin-like"/>
    <property type="match status" value="1"/>
</dbReference>